<organism evidence="3 4">
    <name type="scientific">Qiania dongpingensis</name>
    <dbReference type="NCBI Taxonomy" id="2763669"/>
    <lineage>
        <taxon>Bacteria</taxon>
        <taxon>Bacillati</taxon>
        <taxon>Bacillota</taxon>
        <taxon>Clostridia</taxon>
        <taxon>Lachnospirales</taxon>
        <taxon>Lachnospiraceae</taxon>
        <taxon>Qiania</taxon>
    </lineage>
</organism>
<evidence type="ECO:0000256" key="2">
    <source>
        <dbReference type="SAM" id="SignalP"/>
    </source>
</evidence>
<dbReference type="Pfam" id="PF05960">
    <property type="entry name" value="DUF885"/>
    <property type="match status" value="1"/>
</dbReference>
<keyword evidence="2" id="KW-0732">Signal</keyword>
<name>A0A7G9G0T3_9FIRM</name>
<feature type="compositionally biased region" description="Low complexity" evidence="1">
    <location>
        <begin position="27"/>
        <end position="42"/>
    </location>
</feature>
<proteinExistence type="predicted"/>
<accession>A0A7G9G0T3</accession>
<dbReference type="KEGG" id="qdo:H9Q78_07895"/>
<dbReference type="PROSITE" id="PS51257">
    <property type="entry name" value="PROKAR_LIPOPROTEIN"/>
    <property type="match status" value="1"/>
</dbReference>
<protein>
    <submittedName>
        <fullName evidence="3">DUF885 domain-containing protein</fullName>
    </submittedName>
</protein>
<dbReference type="EMBL" id="CP060634">
    <property type="protein sequence ID" value="QNM04415.1"/>
    <property type="molecule type" value="Genomic_DNA"/>
</dbReference>
<evidence type="ECO:0000256" key="1">
    <source>
        <dbReference type="SAM" id="MobiDB-lite"/>
    </source>
</evidence>
<reference evidence="3 4" key="1">
    <citation type="submission" date="2020-08" db="EMBL/GenBank/DDBJ databases">
        <authorList>
            <person name="Liu C."/>
            <person name="Sun Q."/>
        </authorList>
    </citation>
    <scope>NUCLEOTIDE SEQUENCE [LARGE SCALE GENOMIC DNA]</scope>
    <source>
        <strain evidence="3 4">NSJ-38</strain>
    </source>
</reference>
<keyword evidence="4" id="KW-1185">Reference proteome</keyword>
<dbReference type="Proteomes" id="UP000515823">
    <property type="component" value="Chromosome"/>
</dbReference>
<feature type="region of interest" description="Disordered" evidence="1">
    <location>
        <begin position="27"/>
        <end position="50"/>
    </location>
</feature>
<dbReference type="RefSeq" id="WP_249300770.1">
    <property type="nucleotide sequence ID" value="NZ_CP060634.1"/>
</dbReference>
<sequence length="611" mass="69271">MKKRLTRLLALLLAVVLMLSSCASGAEKNTTQSSSENTSENSDPSGSQAYDESEHKKFLDFTKRQFLDSVASDTVNLHYTLADPKAYGITDYEVSLGSLNKESIEKNYQDMQAVLSELTSFNYAALPAEDQLTYDVLKDYLKTSIEGKNFPYYEDYLTPIMGLHGNLPTVMAEYTFRTERDIEDYLKLLELIPPYLDEVISYEKTRAKKGMVMPASSIDEVVSACQDFIGSTEDNVMISTFNDRIDSFEGLSDSQKTKYKEQNAATVSSQIFPAYEKIILCLKEIKGTGSNLQGICYYPEGKKYYSYLLKSLVGSGHTPEELVSLIEERLDTQMTTMFLLLSKSPELSESFGNYTEENRTPEEILDTLKEKISEDYPALPADVQYQIKYVHKSMEASLSPAFYMIPPIDDLKENTIYINKSSTNGGSLFSTLAHEGYPGHLYQTVYASTVLTDPLRHILNYQGYSEGWGLYVEHESYALNDALTSESEDLATLYSLNSSVSLGVHAMLDLKINYEGWNQEQAGEFIETYFGKQDSSTLETIYNTIVSEPAYYLKYYVGYLEILLLREKAEARLESQFNLKEFHKFLLDIGPCSFTTIDDYMEKWMEDQLAS</sequence>
<gene>
    <name evidence="3" type="ORF">H9Q78_07895</name>
</gene>
<dbReference type="PANTHER" id="PTHR33361:SF2">
    <property type="entry name" value="DUF885 DOMAIN-CONTAINING PROTEIN"/>
    <property type="match status" value="1"/>
</dbReference>
<dbReference type="PANTHER" id="PTHR33361">
    <property type="entry name" value="GLR0591 PROTEIN"/>
    <property type="match status" value="1"/>
</dbReference>
<dbReference type="AlphaFoldDB" id="A0A7G9G0T3"/>
<feature type="signal peptide" evidence="2">
    <location>
        <begin position="1"/>
        <end position="25"/>
    </location>
</feature>
<feature type="chain" id="PRO_5028799782" evidence="2">
    <location>
        <begin position="26"/>
        <end position="611"/>
    </location>
</feature>
<dbReference type="InterPro" id="IPR010281">
    <property type="entry name" value="DUF885"/>
</dbReference>
<evidence type="ECO:0000313" key="4">
    <source>
        <dbReference type="Proteomes" id="UP000515823"/>
    </source>
</evidence>
<evidence type="ECO:0000313" key="3">
    <source>
        <dbReference type="EMBL" id="QNM04415.1"/>
    </source>
</evidence>